<dbReference type="Gene3D" id="2.170.120.20">
    <property type="entry name" value="Ribosomal protein L25, beta domain"/>
    <property type="match status" value="1"/>
</dbReference>
<dbReference type="CDD" id="cd00495">
    <property type="entry name" value="Ribosomal_L25_TL5_CTC"/>
    <property type="match status" value="1"/>
</dbReference>
<protein>
    <recommendedName>
        <fullName evidence="5">50S ribosomal protein L25</fullName>
    </recommendedName>
</protein>
<dbReference type="InterPro" id="IPR020930">
    <property type="entry name" value="Ribosomal_uL5_bac-type"/>
</dbReference>
<dbReference type="GO" id="GO:0022625">
    <property type="term" value="C:cytosolic large ribosomal subunit"/>
    <property type="evidence" value="ECO:0007669"/>
    <property type="project" value="TreeGrafter"/>
</dbReference>
<sequence length="218" mass="24088">MSIILNCVARASIGKSASREVRTSGVLPAVIYTKDGKNLNVLLSLSQIEKLTTNSSFMTEVFTLKIFDNVEMKDIANFKTEISKKPVAEYQVITKDIQFRVNKILHIDLQVVKKGDKIKVAVPVKFVNKLECLPIKFGGYLNVMNYNPKVIAEVGKIPPFIEVDLKGLKSNHIIRLEDILSKLEKGANLQMIKNCDIAKVCGKRGADEPAKTGGDAAK</sequence>
<evidence type="ECO:0000256" key="4">
    <source>
        <dbReference type="ARBA" id="ARBA00023274"/>
    </source>
</evidence>
<dbReference type="PANTHER" id="PTHR33284">
    <property type="entry name" value="RIBOSOMAL PROTEIN L25/GLN-TRNA SYNTHETASE, ANTI-CODON-BINDING DOMAIN-CONTAINING PROTEIN"/>
    <property type="match status" value="1"/>
</dbReference>
<keyword evidence="1" id="KW-0699">rRNA-binding</keyword>
<evidence type="ECO:0000313" key="9">
    <source>
        <dbReference type="Proteomes" id="UP000321934"/>
    </source>
</evidence>
<dbReference type="GO" id="GO:0008097">
    <property type="term" value="F:5S rRNA binding"/>
    <property type="evidence" value="ECO:0007669"/>
    <property type="project" value="InterPro"/>
</dbReference>
<reference evidence="8 9" key="1">
    <citation type="journal article" date="2019" name="ISME J.">
        <title>Deianiraea, an extracellular bacterium associated with the ciliate Paramecium, suggests an alternative scenario for the evolution of Rickettsiales.</title>
        <authorList>
            <person name="Castelli M."/>
            <person name="Sabaneyeva E."/>
            <person name="Lanzoni O."/>
            <person name="Lebedeva N."/>
            <person name="Floriano A.M."/>
            <person name="Gaiarsa S."/>
            <person name="Benken K."/>
            <person name="Modeo L."/>
            <person name="Bandi C."/>
            <person name="Potekhin A."/>
            <person name="Sassera D."/>
            <person name="Petroni G."/>
        </authorList>
    </citation>
    <scope>NUCLEOTIDE SEQUENCE [LARGE SCALE GENOMIC DNA]</scope>
    <source>
        <strain evidence="8">CyL4-1</strain>
    </source>
</reference>
<dbReference type="Pfam" id="PF14693">
    <property type="entry name" value="Ribosomal_TL5_C"/>
    <property type="match status" value="1"/>
</dbReference>
<dbReference type="InterPro" id="IPR020057">
    <property type="entry name" value="Ribosomal_bL25_b-dom"/>
</dbReference>
<dbReference type="RefSeq" id="WP_146821098.1">
    <property type="nucleotide sequence ID" value="NZ_CP029077.1"/>
</dbReference>
<dbReference type="PANTHER" id="PTHR33284:SF1">
    <property type="entry name" value="RIBOSOMAL PROTEIN L25_GLN-TRNA SYNTHETASE, ANTI-CODON-BINDING DOMAIN-CONTAINING PROTEIN"/>
    <property type="match status" value="1"/>
</dbReference>
<keyword evidence="3 8" id="KW-0689">Ribosomal protein</keyword>
<organism evidence="8 9">
    <name type="scientific">Candidatus Deianiraea vastatrix</name>
    <dbReference type="NCBI Taxonomy" id="2163644"/>
    <lineage>
        <taxon>Bacteria</taxon>
        <taxon>Pseudomonadati</taxon>
        <taxon>Pseudomonadota</taxon>
        <taxon>Alphaproteobacteria</taxon>
        <taxon>Rickettsiales</taxon>
        <taxon>Candidatus Deianiraeaceae</taxon>
        <taxon>Candidatus Deianiraea</taxon>
    </lineage>
</organism>
<dbReference type="GO" id="GO:0006412">
    <property type="term" value="P:translation"/>
    <property type="evidence" value="ECO:0007669"/>
    <property type="project" value="InterPro"/>
</dbReference>
<evidence type="ECO:0000259" key="6">
    <source>
        <dbReference type="Pfam" id="PF01386"/>
    </source>
</evidence>
<dbReference type="OrthoDB" id="9806411at2"/>
<evidence type="ECO:0000313" key="8">
    <source>
        <dbReference type="EMBL" id="QED23757.1"/>
    </source>
</evidence>
<dbReference type="NCBIfam" id="TIGR00731">
    <property type="entry name" value="bL25_bact_ctc"/>
    <property type="match status" value="1"/>
</dbReference>
<name>A0A5B8XJN7_9RICK</name>
<keyword evidence="9" id="KW-1185">Reference proteome</keyword>
<dbReference type="InterPro" id="IPR011035">
    <property type="entry name" value="Ribosomal_bL25/Gln-tRNA_synth"/>
</dbReference>
<feature type="domain" description="Large ribosomal subunit protein bL25 beta" evidence="7">
    <location>
        <begin position="117"/>
        <end position="191"/>
    </location>
</feature>
<evidence type="ECO:0000256" key="1">
    <source>
        <dbReference type="ARBA" id="ARBA00022730"/>
    </source>
</evidence>
<dbReference type="InterPro" id="IPR001021">
    <property type="entry name" value="Ribosomal_bL25_long"/>
</dbReference>
<feature type="domain" description="Large ribosomal subunit protein bL25 L25" evidence="6">
    <location>
        <begin position="5"/>
        <end position="109"/>
    </location>
</feature>
<evidence type="ECO:0000259" key="7">
    <source>
        <dbReference type="Pfam" id="PF14693"/>
    </source>
</evidence>
<evidence type="ECO:0000256" key="5">
    <source>
        <dbReference type="ARBA" id="ARBA00035479"/>
    </source>
</evidence>
<dbReference type="EMBL" id="CP029077">
    <property type="protein sequence ID" value="QED23757.1"/>
    <property type="molecule type" value="Genomic_DNA"/>
</dbReference>
<dbReference type="InterPro" id="IPR037121">
    <property type="entry name" value="Ribosomal_bL25_C"/>
</dbReference>
<accession>A0A5B8XJN7</accession>
<dbReference type="GO" id="GO:0003735">
    <property type="term" value="F:structural constituent of ribosome"/>
    <property type="evidence" value="ECO:0007669"/>
    <property type="project" value="InterPro"/>
</dbReference>
<keyword evidence="4" id="KW-0687">Ribonucleoprotein</keyword>
<dbReference type="InterPro" id="IPR020056">
    <property type="entry name" value="Rbsml_bL25/Gln-tRNA_synth_N"/>
</dbReference>
<evidence type="ECO:0000256" key="2">
    <source>
        <dbReference type="ARBA" id="ARBA00022884"/>
    </source>
</evidence>
<dbReference type="Gene3D" id="2.40.240.10">
    <property type="entry name" value="Ribosomal Protein L25, Chain P"/>
    <property type="match status" value="1"/>
</dbReference>
<keyword evidence="2" id="KW-0694">RNA-binding</keyword>
<dbReference type="Pfam" id="PF01386">
    <property type="entry name" value="Ribosomal_L25p"/>
    <property type="match status" value="1"/>
</dbReference>
<evidence type="ECO:0000256" key="3">
    <source>
        <dbReference type="ARBA" id="ARBA00022980"/>
    </source>
</evidence>
<dbReference type="Proteomes" id="UP000321934">
    <property type="component" value="Chromosome"/>
</dbReference>
<proteinExistence type="predicted"/>
<dbReference type="AlphaFoldDB" id="A0A5B8XJN7"/>
<dbReference type="InterPro" id="IPR029751">
    <property type="entry name" value="Ribosomal_L25_dom"/>
</dbReference>
<gene>
    <name evidence="8" type="ORF">Deia_00973</name>
</gene>
<dbReference type="SUPFAM" id="SSF50715">
    <property type="entry name" value="Ribosomal protein L25-like"/>
    <property type="match status" value="1"/>
</dbReference>